<feature type="compositionally biased region" description="Polar residues" evidence="1">
    <location>
        <begin position="147"/>
        <end position="160"/>
    </location>
</feature>
<reference evidence="2" key="1">
    <citation type="submission" date="2021-01" db="EMBL/GenBank/DDBJ databases">
        <authorList>
            <person name="Corre E."/>
            <person name="Pelletier E."/>
            <person name="Niang G."/>
            <person name="Scheremetjew M."/>
            <person name="Finn R."/>
            <person name="Kale V."/>
            <person name="Holt S."/>
            <person name="Cochrane G."/>
            <person name="Meng A."/>
            <person name="Brown T."/>
            <person name="Cohen L."/>
        </authorList>
    </citation>
    <scope>NUCLEOTIDE SEQUENCE</scope>
    <source>
        <strain evidence="2">GSO104</strain>
    </source>
</reference>
<dbReference type="EMBL" id="HBNS01006920">
    <property type="protein sequence ID" value="CAE4589375.1"/>
    <property type="molecule type" value="Transcribed_RNA"/>
</dbReference>
<feature type="compositionally biased region" description="Basic and acidic residues" evidence="1">
    <location>
        <begin position="87"/>
        <end position="96"/>
    </location>
</feature>
<sequence length="251" mass="28114">MTSHINVINENCDAGDADSFSKDWEIGMINSHDEDDLEEEYPLMYDCLGPDELDGWLDGICLEETDMDVRKLEDVLSSTKSLTSNEGTHEKREKQYFSRRNSIPKRSVSPPPKRMHRMEEHQITARDAPLPQTDALSRPVVSPLPEMSNSLESSTNPTSNELQIQYDKMVEKLALSMKRSEQSRAQIMKCQNSTVASSSICSKLSSPHRQSISTIGLAGFFSGKSTSLTAGLDQSRKQAWAYMNQMSANTI</sequence>
<name>A0A6U3X4X5_9STRA</name>
<proteinExistence type="predicted"/>
<evidence type="ECO:0000256" key="1">
    <source>
        <dbReference type="SAM" id="MobiDB-lite"/>
    </source>
</evidence>
<organism evidence="2">
    <name type="scientific">Ditylum brightwellii</name>
    <dbReference type="NCBI Taxonomy" id="49249"/>
    <lineage>
        <taxon>Eukaryota</taxon>
        <taxon>Sar</taxon>
        <taxon>Stramenopiles</taxon>
        <taxon>Ochrophyta</taxon>
        <taxon>Bacillariophyta</taxon>
        <taxon>Mediophyceae</taxon>
        <taxon>Lithodesmiophycidae</taxon>
        <taxon>Lithodesmiales</taxon>
        <taxon>Lithodesmiaceae</taxon>
        <taxon>Ditylum</taxon>
    </lineage>
</organism>
<evidence type="ECO:0000313" key="2">
    <source>
        <dbReference type="EMBL" id="CAE4589375.1"/>
    </source>
</evidence>
<gene>
    <name evidence="2" type="ORF">DBRI00130_LOCUS5601</name>
</gene>
<accession>A0A6U3X4X5</accession>
<feature type="region of interest" description="Disordered" evidence="1">
    <location>
        <begin position="77"/>
        <end position="160"/>
    </location>
</feature>
<dbReference type="AlphaFoldDB" id="A0A6U3X4X5"/>
<protein>
    <submittedName>
        <fullName evidence="2">Uncharacterized protein</fullName>
    </submittedName>
</protein>
<feature type="compositionally biased region" description="Polar residues" evidence="1">
    <location>
        <begin position="77"/>
        <end position="86"/>
    </location>
</feature>